<feature type="region of interest" description="Disordered" evidence="1">
    <location>
        <begin position="1"/>
        <end position="25"/>
    </location>
</feature>
<dbReference type="InterPro" id="IPR036691">
    <property type="entry name" value="Endo/exonu/phosph_ase_sf"/>
</dbReference>
<dbReference type="PANTHER" id="PTHR33710:SF71">
    <property type="entry name" value="ENDONUCLEASE_EXONUCLEASE_PHOSPHATASE DOMAIN-CONTAINING PROTEIN"/>
    <property type="match status" value="1"/>
</dbReference>
<evidence type="ECO:0000256" key="1">
    <source>
        <dbReference type="SAM" id="MobiDB-lite"/>
    </source>
</evidence>
<dbReference type="EMBL" id="LRBV02000007">
    <property type="status" value="NOT_ANNOTATED_CDS"/>
    <property type="molecule type" value="Genomic_DNA"/>
</dbReference>
<dbReference type="InParanoid" id="A0A7N2R7E6"/>
<keyword evidence="3" id="KW-1185">Reference proteome</keyword>
<dbReference type="Proteomes" id="UP000594261">
    <property type="component" value="Chromosome 7"/>
</dbReference>
<organism evidence="2 3">
    <name type="scientific">Quercus lobata</name>
    <name type="common">Valley oak</name>
    <dbReference type="NCBI Taxonomy" id="97700"/>
    <lineage>
        <taxon>Eukaryota</taxon>
        <taxon>Viridiplantae</taxon>
        <taxon>Streptophyta</taxon>
        <taxon>Embryophyta</taxon>
        <taxon>Tracheophyta</taxon>
        <taxon>Spermatophyta</taxon>
        <taxon>Magnoliopsida</taxon>
        <taxon>eudicotyledons</taxon>
        <taxon>Gunneridae</taxon>
        <taxon>Pentapetalae</taxon>
        <taxon>rosids</taxon>
        <taxon>fabids</taxon>
        <taxon>Fagales</taxon>
        <taxon>Fagaceae</taxon>
        <taxon>Quercus</taxon>
    </lineage>
</organism>
<reference evidence="2" key="2">
    <citation type="submission" date="2021-01" db="UniProtKB">
        <authorList>
            <consortium name="EnsemblPlants"/>
        </authorList>
    </citation>
    <scope>IDENTIFICATION</scope>
</reference>
<dbReference type="PANTHER" id="PTHR33710">
    <property type="entry name" value="BNAC02G09200D PROTEIN"/>
    <property type="match status" value="1"/>
</dbReference>
<sequence length="467" mass="53049">MAGKKPPVGIAINPRRPLEQNPPDKEGEFFVGALKSYLVQNILESTIPKDPLESMDPIRSTENFKDQINEIDCEIRKFDIFAHGLEREILSPISNASCDKDPIKSTSELPRNNPLRVYQQRKLLPSLAKNYELAMLERAWAQDPFVVFLAETLADKDKLNKLYDELQFAEKSHEKLGGLPRSKTEMRDFIVIVDECGFMDLGYIGDKFTWKGKRSGGLVLERLDRVLVTNSWVTENPATRVQHLNERGCGDTVKEAWGIPSPGISAPIVSEKIKWFGENLTEWIRRSFWCIHKQLQEKSKLSAKAKIVAALGGDCNPVKLLQLEVNELLDKTKEASDMETIKDLLGVPEIKQYEKYLGFLSFVGCNKKASLVFTKERILSKLQGWKEKLLSQREFQQLRPTHVKIPPTTRSTRWWPPPVGWVKVNFDGSLFPKDCTAGLDIITRNEHVLVMTALSQQILLPTLVAIV</sequence>
<evidence type="ECO:0000313" key="3">
    <source>
        <dbReference type="Proteomes" id="UP000594261"/>
    </source>
</evidence>
<name>A0A7N2R7E6_QUELO</name>
<dbReference type="AlphaFoldDB" id="A0A7N2R7E6"/>
<accession>A0A7N2R7E6</accession>
<dbReference type="SUPFAM" id="SSF56219">
    <property type="entry name" value="DNase I-like"/>
    <property type="match status" value="1"/>
</dbReference>
<reference evidence="2 3" key="1">
    <citation type="journal article" date="2016" name="G3 (Bethesda)">
        <title>First Draft Assembly and Annotation of the Genome of a California Endemic Oak Quercus lobata Nee (Fagaceae).</title>
        <authorList>
            <person name="Sork V.L."/>
            <person name="Fitz-Gibbon S.T."/>
            <person name="Puiu D."/>
            <person name="Crepeau M."/>
            <person name="Gugger P.F."/>
            <person name="Sherman R."/>
            <person name="Stevens K."/>
            <person name="Langley C.H."/>
            <person name="Pellegrini M."/>
            <person name="Salzberg S.L."/>
        </authorList>
    </citation>
    <scope>NUCLEOTIDE SEQUENCE [LARGE SCALE GENOMIC DNA]</scope>
    <source>
        <strain evidence="2 3">cv. SW786</strain>
    </source>
</reference>
<proteinExistence type="predicted"/>
<dbReference type="EnsemblPlants" id="QL07p010745:mrna">
    <property type="protein sequence ID" value="QL07p010745:mrna"/>
    <property type="gene ID" value="QL07p010745"/>
</dbReference>
<feature type="compositionally biased region" description="Basic and acidic residues" evidence="1">
    <location>
        <begin position="16"/>
        <end position="25"/>
    </location>
</feature>
<dbReference type="Gramene" id="QL07p010745:mrna">
    <property type="protein sequence ID" value="QL07p010745:mrna"/>
    <property type="gene ID" value="QL07p010745"/>
</dbReference>
<evidence type="ECO:0000313" key="2">
    <source>
        <dbReference type="EnsemblPlants" id="QL07p010745:mrna"/>
    </source>
</evidence>
<protein>
    <submittedName>
        <fullName evidence="2">Uncharacterized protein</fullName>
    </submittedName>
</protein>